<proteinExistence type="predicted"/>
<dbReference type="RefSeq" id="WP_329405432.1">
    <property type="nucleotide sequence ID" value="NZ_CP109441.1"/>
</dbReference>
<protein>
    <submittedName>
        <fullName evidence="1">Uncharacterized protein</fullName>
    </submittedName>
</protein>
<dbReference type="EMBL" id="CP109441">
    <property type="protein sequence ID" value="WUV42814.1"/>
    <property type="molecule type" value="Genomic_DNA"/>
</dbReference>
<name>A0ABZ1YM15_9NOCA</name>
<reference evidence="1" key="1">
    <citation type="submission" date="2022-10" db="EMBL/GenBank/DDBJ databases">
        <title>The complete genomes of actinobacterial strains from the NBC collection.</title>
        <authorList>
            <person name="Joergensen T.S."/>
            <person name="Alvarez Arevalo M."/>
            <person name="Sterndorff E.B."/>
            <person name="Faurdal D."/>
            <person name="Vuksanovic O."/>
            <person name="Mourched A.-S."/>
            <person name="Charusanti P."/>
            <person name="Shaw S."/>
            <person name="Blin K."/>
            <person name="Weber T."/>
        </authorList>
    </citation>
    <scope>NUCLEOTIDE SEQUENCE</scope>
    <source>
        <strain evidence="1">NBC_01482</strain>
    </source>
</reference>
<evidence type="ECO:0000313" key="2">
    <source>
        <dbReference type="Proteomes" id="UP001432062"/>
    </source>
</evidence>
<sequence>MASLLPELLDADQEPIRSVRYVLVTEFGDDWLQRIDHVVHIVEWSPNRLVRNADGSESWRPVEGQYLAFDHTGLLDCHGNADPADIGNHRHLMSEWEGNVWSKGREDIVVIDLDGPAPWNLLDVIATLEDGVVLSGDEHDKASEEVIAKHWDDYGRRDTADAVCTVLDAFELTEYGYKVVEQLVSSGVLDYGASEGYPAFIDATAVDFGEKAVAEWIAARVGRRVTVSRNGMGLYFDLRVSRLVEWA</sequence>
<accession>A0ABZ1YM15</accession>
<evidence type="ECO:0000313" key="1">
    <source>
        <dbReference type="EMBL" id="WUV42814.1"/>
    </source>
</evidence>
<dbReference type="Proteomes" id="UP001432062">
    <property type="component" value="Chromosome"/>
</dbReference>
<keyword evidence="2" id="KW-1185">Reference proteome</keyword>
<organism evidence="1 2">
    <name type="scientific">Nocardia vinacea</name>
    <dbReference type="NCBI Taxonomy" id="96468"/>
    <lineage>
        <taxon>Bacteria</taxon>
        <taxon>Bacillati</taxon>
        <taxon>Actinomycetota</taxon>
        <taxon>Actinomycetes</taxon>
        <taxon>Mycobacteriales</taxon>
        <taxon>Nocardiaceae</taxon>
        <taxon>Nocardia</taxon>
    </lineage>
</organism>
<gene>
    <name evidence="1" type="ORF">OG563_26590</name>
</gene>